<dbReference type="CDD" id="cd03450">
    <property type="entry name" value="NodN"/>
    <property type="match status" value="1"/>
</dbReference>
<keyword evidence="4" id="KW-1185">Reference proteome</keyword>
<name>A0ABS6B1I8_9NOCA</name>
<evidence type="ECO:0000313" key="4">
    <source>
        <dbReference type="Proteomes" id="UP000733379"/>
    </source>
</evidence>
<evidence type="ECO:0000259" key="2">
    <source>
        <dbReference type="Pfam" id="PF01575"/>
    </source>
</evidence>
<organism evidence="3 4">
    <name type="scientific">Nocardia albiluteola</name>
    <dbReference type="NCBI Taxonomy" id="2842303"/>
    <lineage>
        <taxon>Bacteria</taxon>
        <taxon>Bacillati</taxon>
        <taxon>Actinomycetota</taxon>
        <taxon>Actinomycetes</taxon>
        <taxon>Mycobacteriales</taxon>
        <taxon>Nocardiaceae</taxon>
        <taxon>Nocardia</taxon>
    </lineage>
</organism>
<dbReference type="PANTHER" id="PTHR42993">
    <property type="entry name" value="MAOC-LIKE DEHYDRATASE DOMAIN-CONTAINING PROTEIN"/>
    <property type="match status" value="1"/>
</dbReference>
<comment type="similarity">
    <text evidence="1">Belongs to the enoyl-CoA hydratase/isomerase family.</text>
</comment>
<evidence type="ECO:0000313" key="3">
    <source>
        <dbReference type="EMBL" id="MBU3064013.1"/>
    </source>
</evidence>
<accession>A0ABS6B1I8</accession>
<dbReference type="InterPro" id="IPR039375">
    <property type="entry name" value="NodN-like"/>
</dbReference>
<dbReference type="RefSeq" id="WP_215919033.1">
    <property type="nucleotide sequence ID" value="NZ_JAHKNI010000007.1"/>
</dbReference>
<sequence>MTDFADLNELKSAVGTEIGVSDWMTIDQQRVNTFADATDDHQWIHVDPAAAAQGPFGGPIAHGFLTLSLSVPLVGQATTVAGIRMGINYGLNKVRFITPVPVGGRIRARVALDAVRDIPGGLQADRTVTIELEGAEKPACVAESIVRYMS</sequence>
<gene>
    <name evidence="3" type="ORF">KO481_21080</name>
</gene>
<protein>
    <submittedName>
        <fullName evidence="3">MaoC family dehydratase</fullName>
    </submittedName>
</protein>
<reference evidence="3 4" key="1">
    <citation type="submission" date="2021-06" db="EMBL/GenBank/DDBJ databases">
        <title>Actinomycetes sequencing.</title>
        <authorList>
            <person name="Shan Q."/>
        </authorList>
    </citation>
    <scope>NUCLEOTIDE SEQUENCE [LARGE SCALE GENOMIC DNA]</scope>
    <source>
        <strain evidence="3 4">NEAU-G5</strain>
    </source>
</reference>
<dbReference type="InterPro" id="IPR029069">
    <property type="entry name" value="HotDog_dom_sf"/>
</dbReference>
<dbReference type="InterPro" id="IPR002539">
    <property type="entry name" value="MaoC-like_dom"/>
</dbReference>
<proteinExistence type="inferred from homology"/>
<feature type="domain" description="MaoC-like" evidence="2">
    <location>
        <begin position="12"/>
        <end position="118"/>
    </location>
</feature>
<dbReference type="Gene3D" id="3.10.129.10">
    <property type="entry name" value="Hotdog Thioesterase"/>
    <property type="match status" value="1"/>
</dbReference>
<dbReference type="Pfam" id="PF01575">
    <property type="entry name" value="MaoC_dehydratas"/>
    <property type="match status" value="1"/>
</dbReference>
<dbReference type="PANTHER" id="PTHR42993:SF1">
    <property type="entry name" value="MAOC-LIKE DEHYDRATASE DOMAIN-CONTAINING PROTEIN"/>
    <property type="match status" value="1"/>
</dbReference>
<dbReference type="EMBL" id="JAHKNI010000007">
    <property type="protein sequence ID" value="MBU3064013.1"/>
    <property type="molecule type" value="Genomic_DNA"/>
</dbReference>
<dbReference type="SUPFAM" id="SSF54637">
    <property type="entry name" value="Thioesterase/thiol ester dehydrase-isomerase"/>
    <property type="match status" value="1"/>
</dbReference>
<comment type="caution">
    <text evidence="3">The sequence shown here is derived from an EMBL/GenBank/DDBJ whole genome shotgun (WGS) entry which is preliminary data.</text>
</comment>
<evidence type="ECO:0000256" key="1">
    <source>
        <dbReference type="ARBA" id="ARBA00005254"/>
    </source>
</evidence>
<dbReference type="Proteomes" id="UP000733379">
    <property type="component" value="Unassembled WGS sequence"/>
</dbReference>